<dbReference type="InterPro" id="IPR001194">
    <property type="entry name" value="cDENN_dom"/>
</dbReference>
<comment type="caution">
    <text evidence="6">The sequence shown here is derived from an EMBL/GenBank/DDBJ whole genome shotgun (WGS) entry which is preliminary data.</text>
</comment>
<evidence type="ECO:0000256" key="1">
    <source>
        <dbReference type="ARBA" id="ARBA00022574"/>
    </source>
</evidence>
<feature type="repeat" description="WD" evidence="3">
    <location>
        <begin position="1986"/>
        <end position="2027"/>
    </location>
</feature>
<feature type="compositionally biased region" description="Acidic residues" evidence="4">
    <location>
        <begin position="1569"/>
        <end position="1592"/>
    </location>
</feature>
<evidence type="ECO:0000256" key="3">
    <source>
        <dbReference type="PROSITE-ProRule" id="PRU00221"/>
    </source>
</evidence>
<feature type="compositionally biased region" description="Basic and acidic residues" evidence="4">
    <location>
        <begin position="555"/>
        <end position="566"/>
    </location>
</feature>
<proteinExistence type="predicted"/>
<dbReference type="Pfam" id="PF02141">
    <property type="entry name" value="DENN"/>
    <property type="match status" value="1"/>
</dbReference>
<feature type="compositionally biased region" description="Low complexity" evidence="4">
    <location>
        <begin position="307"/>
        <end position="326"/>
    </location>
</feature>
<keyword evidence="7" id="KW-1185">Reference proteome</keyword>
<feature type="compositionally biased region" description="Basic and acidic residues" evidence="4">
    <location>
        <begin position="466"/>
        <end position="475"/>
    </location>
</feature>
<dbReference type="PRINTS" id="PR00320">
    <property type="entry name" value="GPROTEINBRPT"/>
</dbReference>
<dbReference type="EMBL" id="JALLBG020000049">
    <property type="protein sequence ID" value="KAL3769878.1"/>
    <property type="molecule type" value="Genomic_DNA"/>
</dbReference>
<evidence type="ECO:0000256" key="2">
    <source>
        <dbReference type="ARBA" id="ARBA00022737"/>
    </source>
</evidence>
<sequence>MSASAARRSELDGVMDSGIDRLNDHDTNTDTSYDHDDDEDEYETETDVDEDASEDDGENDDVDDDEEDEEEEERWSLRVRLLSAVDLPPSLSPSVPLCPWFTLGLVEDVNAALDKATVLEVEQEQQLQQQSVGISSSASLEGDADHIIDGEADNITKSNSINKPKKKKNTTLRLLSTLPPPSIRTSTSKIMSRNLNGGGGNGADWNEEYRWDNLTSPIESCLLVKLNTRLMGEGGGGGGGAGASSVVSSSSTAEQLQPQQHPQQFDGSNMEVGGANNLIRGLWRKGREQLEQRRGGAVGVGVGGGTTAPSTTSVATVSTSSTTTPGHYPREERAATVAQFLMQHQSPVPVNQQEKVELDNVIPSGQDDVEHQNLDATLPPPPFPTLTTPTTVTTTISVPTLMMPSHHQEGLCLGTLAIPLSRLPLEDALLGIKNSSGGGGATTTGTATSNSEAAAVIEKWYMLDDPNLKDSEPGKNDIGGDDDDEEEPTLLHGPRRCPSVLLEITFASSDYLDDAENQVWMTINNDGGVNDTISHAGGATVVSSYSSFSPIPQKHRIDSGDGKASKSNESTTGTTTTSTTKKDEPELEPGIVDYVCIVGARDIGNQRNDDGSKGWVQSTPTCCVLERFPPDDEFHFNNGRKVGLVPQIEWFCFPEGCKLWRGVEAPNHVELVKGGVSVASTSSTMSSSLGGNSIGVQQHQHDPASSTYERTKFDKALGTLSSFSWFVLSSNSDVYGSRLVKTYGIMIRFYVPAPKGIDPTQDDFGQTMEVGVGNDKGITSSGKATSNKKKLWVPVGICMTTTLPIVGVVEEILLRMCDALALKFTVRNEGSTTTTVLTSASTSNDSSASISSSPSIASKLYTMLQADLYHLIVNHSKPMEGIVQCSIPFIEGERLHITTSPPEGLPPLPHGNAVAMTCRILGAEGVTLLLAATLTEHRVLIHSTNVAHVAMVAEVITALIFPFTWQLPYIPVLPKDMLEILDAPLPFFLGVPTVSLQHVDKSILSEIVVVDLDDVASSTDYDARLGPRTKVPPSLPASVSISISQAISRLLKEEDELEECMKRVIFPELRRSPRLEMETLPERMFRIHVAIQICSLIRGYQECLFFVSASQPVFNRDRFLRQAPALFEDKRPSALSDNSVSDRSQRILSPRSKRFLTALVNSQHFHQLLERLSSEETAFFHEIMETIEKEENSPTGVKNQSATSFGSSACEEAAKTIFESLEQVEQSIPTYVIHRPGKRVRDPEIPWTWEDDSDEEFKIEPYVKSDEPFWLFPKEKPPLIPFTHNVLQPILAEKANDVASSSGVQALSLEYLVELENNPWKYRCMLEHEHLSSESFQVLPRTKLSVAIGERRFSEWKSANASKDDENGIIMTPREDHTTNDGIDLSSLLLNVPELPLEGKPSGGFESNRDKDRDKVKRCLELVFETGHDPISDDIIAEAELALRNPSAQRYLFSVLISSVQQRKRTEDTTQRASIQQSISRLEMSAFDCIVRLCYAVLEACTEEQNYESAYRLLSFTNGFCTTTPITSSEQRTIYMTEKLTIHPIYADLRLWERVVLLHQQGQHNNDNKEDESEVKECEPSSEDEGAADNDDYDNVVTTLFEMVGYNVPAEEVSRFASRICEEKGWFASEKGQALLVLARRLTAKRDEGDTEKNTSAPGELGEFGSPFGRKDSISTKDIAGVFGDDIDLESKEIAWAHPSTRLVSSERLIGARNNLGNNSNHGLQKSNNGILDANGGEYAGRVAITAMAAYGDSAVITGGIDGSMFLAHTISIGAEFVNGIQLQWGSKGEVDRASCSGSITCIAASKGSGNKFGGASDKNASRDDYQDEEEILASMDGCLIIAGNTGGSLRLWSLRDAYHASSVGSGREDGPVANSSPTTLNRSHHGSGATSTRLNSDDKQSALAGSSLGGHRGGVTCIDLPPRIYRPDTLVSGGEDGLIKLWSLKSPSSDQVGRAPKSTVHGFFHGRQITTSVTDFDSSDAQVVLTGHEGKVVCIKTAWHGDKLLSGGADTTVRLWDLSGSDRTPLATLHGHQGWVTETHFWGSNTIISASTDRAIHLWDTRVGSSPLFALRFHLAPISDLLLGDRSEPLMVSAGAEGSLATWDFRVLTGARADSEESNTAQSSRAIRTPPMASMIHGSQSLNSSAYCGSVRLARAVARDDFSFFSVGDDGVVNEWEAASGYKMGSRDSFHSDAISGFTTFTSTDDLRRNTTSGRGSVSCVGGTITCSWDGIVRVRRLSRKSPR</sequence>
<dbReference type="PROSITE" id="PS50082">
    <property type="entry name" value="WD_REPEATS_2"/>
    <property type="match status" value="3"/>
</dbReference>
<feature type="repeat" description="WD" evidence="3">
    <location>
        <begin position="1909"/>
        <end position="1953"/>
    </location>
</feature>
<feature type="region of interest" description="Disordered" evidence="4">
    <location>
        <begin position="176"/>
        <end position="195"/>
    </location>
</feature>
<dbReference type="PROSITE" id="PS50294">
    <property type="entry name" value="WD_REPEATS_REGION"/>
    <property type="match status" value="2"/>
</dbReference>
<dbReference type="SUPFAM" id="SSF50978">
    <property type="entry name" value="WD40 repeat-like"/>
    <property type="match status" value="2"/>
</dbReference>
<dbReference type="InterPro" id="IPR043153">
    <property type="entry name" value="DENN_C"/>
</dbReference>
<dbReference type="InterPro" id="IPR037516">
    <property type="entry name" value="Tripartite_DENN"/>
</dbReference>
<dbReference type="Proteomes" id="UP001530293">
    <property type="component" value="Unassembled WGS sequence"/>
</dbReference>
<keyword evidence="1 3" id="KW-0853">WD repeat</keyword>
<dbReference type="InterPro" id="IPR015943">
    <property type="entry name" value="WD40/YVTN_repeat-like_dom_sf"/>
</dbReference>
<evidence type="ECO:0000256" key="4">
    <source>
        <dbReference type="SAM" id="MobiDB-lite"/>
    </source>
</evidence>
<dbReference type="InterPro" id="IPR001680">
    <property type="entry name" value="WD40_rpt"/>
</dbReference>
<feature type="region of interest" description="Disordered" evidence="4">
    <location>
        <begin position="550"/>
        <end position="585"/>
    </location>
</feature>
<feature type="compositionally biased region" description="Basic and acidic residues" evidence="4">
    <location>
        <begin position="18"/>
        <end position="34"/>
    </location>
</feature>
<dbReference type="Gene3D" id="2.130.10.10">
    <property type="entry name" value="YVTN repeat-like/Quinoprotein amine dehydrogenase"/>
    <property type="match status" value="2"/>
</dbReference>
<dbReference type="PANTHER" id="PTHR12296:SF21">
    <property type="entry name" value="DENN DOMAIN-CONTAINING PROTEIN 3"/>
    <property type="match status" value="1"/>
</dbReference>
<dbReference type="InterPro" id="IPR051696">
    <property type="entry name" value="DENN_Domain_GEFs"/>
</dbReference>
<dbReference type="SMART" id="SM00320">
    <property type="entry name" value="WD40"/>
    <property type="match status" value="5"/>
</dbReference>
<feature type="compositionally biased region" description="Low complexity" evidence="4">
    <location>
        <begin position="243"/>
        <end position="264"/>
    </location>
</feature>
<gene>
    <name evidence="6" type="ORF">ACHAWU_007084</name>
</gene>
<evidence type="ECO:0000313" key="6">
    <source>
        <dbReference type="EMBL" id="KAL3769878.1"/>
    </source>
</evidence>
<dbReference type="SMART" id="SM00799">
    <property type="entry name" value="DENN"/>
    <property type="match status" value="1"/>
</dbReference>
<feature type="compositionally biased region" description="Acidic residues" evidence="4">
    <location>
        <begin position="479"/>
        <end position="488"/>
    </location>
</feature>
<dbReference type="PANTHER" id="PTHR12296">
    <property type="entry name" value="DENN DOMAIN-CONTAINING PROTEIN 4"/>
    <property type="match status" value="1"/>
</dbReference>
<accession>A0ABD3N178</accession>
<keyword evidence="2" id="KW-0677">Repeat</keyword>
<feature type="region of interest" description="Disordered" evidence="4">
    <location>
        <begin position="290"/>
        <end position="328"/>
    </location>
</feature>
<feature type="repeat" description="WD" evidence="3">
    <location>
        <begin position="2030"/>
        <end position="2063"/>
    </location>
</feature>
<dbReference type="PROSITE" id="PS00678">
    <property type="entry name" value="WD_REPEATS_1"/>
    <property type="match status" value="2"/>
</dbReference>
<feature type="region of interest" description="Disordered" evidence="4">
    <location>
        <begin position="1863"/>
        <end position="1908"/>
    </location>
</feature>
<feature type="region of interest" description="Disordered" evidence="4">
    <location>
        <begin position="1648"/>
        <end position="1668"/>
    </location>
</feature>
<dbReference type="InterPro" id="IPR019775">
    <property type="entry name" value="WD40_repeat_CS"/>
</dbReference>
<feature type="region of interest" description="Disordered" evidence="4">
    <location>
        <begin position="235"/>
        <end position="273"/>
    </location>
</feature>
<feature type="compositionally biased region" description="Low complexity" evidence="4">
    <location>
        <begin position="176"/>
        <end position="188"/>
    </location>
</feature>
<feature type="region of interest" description="Disordered" evidence="4">
    <location>
        <begin position="465"/>
        <end position="494"/>
    </location>
</feature>
<feature type="region of interest" description="Disordered" evidence="4">
    <location>
        <begin position="1"/>
        <end position="75"/>
    </location>
</feature>
<feature type="compositionally biased region" description="Low complexity" evidence="4">
    <location>
        <begin position="570"/>
        <end position="579"/>
    </location>
</feature>
<dbReference type="PROSITE" id="PS50211">
    <property type="entry name" value="DENN"/>
    <property type="match status" value="1"/>
</dbReference>
<feature type="domain" description="UDENN" evidence="5">
    <location>
        <begin position="706"/>
        <end position="1166"/>
    </location>
</feature>
<dbReference type="InterPro" id="IPR036322">
    <property type="entry name" value="WD40_repeat_dom_sf"/>
</dbReference>
<feature type="compositionally biased region" description="Gly residues" evidence="4">
    <location>
        <begin position="296"/>
        <end position="306"/>
    </location>
</feature>
<reference evidence="6 7" key="1">
    <citation type="submission" date="2024-10" db="EMBL/GenBank/DDBJ databases">
        <title>Updated reference genomes for cyclostephanoid diatoms.</title>
        <authorList>
            <person name="Roberts W.R."/>
            <person name="Alverson A.J."/>
        </authorList>
    </citation>
    <scope>NUCLEOTIDE SEQUENCE [LARGE SCALE GENOMIC DNA]</scope>
    <source>
        <strain evidence="6 7">AJA232-27</strain>
    </source>
</reference>
<feature type="region of interest" description="Disordered" evidence="4">
    <location>
        <begin position="1563"/>
        <end position="1592"/>
    </location>
</feature>
<evidence type="ECO:0000313" key="7">
    <source>
        <dbReference type="Proteomes" id="UP001530293"/>
    </source>
</evidence>
<dbReference type="InterPro" id="IPR020472">
    <property type="entry name" value="WD40_PAC1"/>
</dbReference>
<dbReference type="Pfam" id="PF00400">
    <property type="entry name" value="WD40"/>
    <property type="match status" value="3"/>
</dbReference>
<name>A0ABD3N178_9STRA</name>
<organism evidence="6 7">
    <name type="scientific">Discostella pseudostelligera</name>
    <dbReference type="NCBI Taxonomy" id="259834"/>
    <lineage>
        <taxon>Eukaryota</taxon>
        <taxon>Sar</taxon>
        <taxon>Stramenopiles</taxon>
        <taxon>Ochrophyta</taxon>
        <taxon>Bacillariophyta</taxon>
        <taxon>Coscinodiscophyceae</taxon>
        <taxon>Thalassiosirophycidae</taxon>
        <taxon>Stephanodiscales</taxon>
        <taxon>Stephanodiscaceae</taxon>
        <taxon>Discostella</taxon>
    </lineage>
</organism>
<protein>
    <recommendedName>
        <fullName evidence="5">UDENN domain-containing protein</fullName>
    </recommendedName>
</protein>
<dbReference type="Gene3D" id="3.40.50.11500">
    <property type="match status" value="1"/>
</dbReference>
<evidence type="ECO:0000259" key="5">
    <source>
        <dbReference type="PROSITE" id="PS50211"/>
    </source>
</evidence>
<feature type="compositionally biased region" description="Acidic residues" evidence="4">
    <location>
        <begin position="35"/>
        <end position="73"/>
    </location>
</feature>